<dbReference type="VEuPathDB" id="FungiDB:FPRO_08924"/>
<dbReference type="GeneID" id="42053800"/>
<dbReference type="RefSeq" id="XP_031089837.1">
    <property type="nucleotide sequence ID" value="XM_031224594.1"/>
</dbReference>
<keyword evidence="3" id="KW-1185">Reference proteome</keyword>
<feature type="compositionally biased region" description="Acidic residues" evidence="1">
    <location>
        <begin position="55"/>
        <end position="73"/>
    </location>
</feature>
<accession>A0A1L7W9P5</accession>
<feature type="compositionally biased region" description="Polar residues" evidence="1">
    <location>
        <begin position="21"/>
        <end position="39"/>
    </location>
</feature>
<gene>
    <name evidence="2" type="ORF">FPRO_08924</name>
</gene>
<name>A0A1L7W9P5_FUSPR</name>
<proteinExistence type="predicted"/>
<sequence>MSSPTTSIPSSGTDPSSPTPLLQTQSSPTESTCKSSRPQLTLMIPEGRDDISSEIPEDQDDSSSEMPEDEDVTSSERPSIAVKALRARQFERKLRTFDKDYNGFSINWESVKIQWSLLCMLNMVYKGVEGEKGWPAEWDDEAVFASFLEETAASWTEDIPDDNRAILEEFAAILGESFAIDLSSEAVVKEHLDRVKKFVDDNMAPVPEEDQGLEELELTDVHLVEYEGVICSDRSRE</sequence>
<protein>
    <submittedName>
        <fullName evidence="2">Uncharacterized protein</fullName>
    </submittedName>
</protein>
<dbReference type="AlphaFoldDB" id="A0A1L7W9P5"/>
<dbReference type="Proteomes" id="UP000183971">
    <property type="component" value="Unassembled WGS sequence"/>
</dbReference>
<reference evidence="3" key="1">
    <citation type="journal article" date="2016" name="Genome Biol. Evol.">
        <title>Comparative 'omics' of the Fusarium fujikuroi species complex highlights differences in genetic potential and metabolite synthesis.</title>
        <authorList>
            <person name="Niehaus E.-M."/>
            <person name="Muensterkoetter M."/>
            <person name="Proctor R.H."/>
            <person name="Brown D.W."/>
            <person name="Sharon A."/>
            <person name="Idan Y."/>
            <person name="Oren-Young L."/>
            <person name="Sieber C.M."/>
            <person name="Novak O."/>
            <person name="Pencik A."/>
            <person name="Tarkowska D."/>
            <person name="Hromadova K."/>
            <person name="Freeman S."/>
            <person name="Maymon M."/>
            <person name="Elazar M."/>
            <person name="Youssef S.A."/>
            <person name="El-Shabrawy E.S.M."/>
            <person name="Shalaby A.B.A."/>
            <person name="Houterman P."/>
            <person name="Brock N.L."/>
            <person name="Burkhardt I."/>
            <person name="Tsavkelova E.A."/>
            <person name="Dickschat J.S."/>
            <person name="Galuszka P."/>
            <person name="Gueldener U."/>
            <person name="Tudzynski B."/>
        </authorList>
    </citation>
    <scope>NUCLEOTIDE SEQUENCE [LARGE SCALE GENOMIC DNA]</scope>
    <source>
        <strain evidence="3">ET1</strain>
    </source>
</reference>
<evidence type="ECO:0000313" key="3">
    <source>
        <dbReference type="Proteomes" id="UP000183971"/>
    </source>
</evidence>
<organism evidence="2 3">
    <name type="scientific">Fusarium proliferatum (strain ET1)</name>
    <name type="common">Orchid endophyte fungus</name>
    <dbReference type="NCBI Taxonomy" id="1227346"/>
    <lineage>
        <taxon>Eukaryota</taxon>
        <taxon>Fungi</taxon>
        <taxon>Dikarya</taxon>
        <taxon>Ascomycota</taxon>
        <taxon>Pezizomycotina</taxon>
        <taxon>Sordariomycetes</taxon>
        <taxon>Hypocreomycetidae</taxon>
        <taxon>Hypocreales</taxon>
        <taxon>Nectriaceae</taxon>
        <taxon>Fusarium</taxon>
        <taxon>Fusarium fujikuroi species complex</taxon>
    </lineage>
</organism>
<feature type="region of interest" description="Disordered" evidence="1">
    <location>
        <begin position="1"/>
        <end position="78"/>
    </location>
</feature>
<evidence type="ECO:0000256" key="1">
    <source>
        <dbReference type="SAM" id="MobiDB-lite"/>
    </source>
</evidence>
<dbReference type="EMBL" id="FJOF01000016">
    <property type="protein sequence ID" value="CZR49335.1"/>
    <property type="molecule type" value="Genomic_DNA"/>
</dbReference>
<comment type="caution">
    <text evidence="2">The sequence shown here is derived from an EMBL/GenBank/DDBJ whole genome shotgun (WGS) entry which is preliminary data.</text>
</comment>
<feature type="compositionally biased region" description="Low complexity" evidence="1">
    <location>
        <begin position="1"/>
        <end position="20"/>
    </location>
</feature>
<evidence type="ECO:0000313" key="2">
    <source>
        <dbReference type="EMBL" id="CZR49335.1"/>
    </source>
</evidence>